<evidence type="ECO:0000256" key="7">
    <source>
        <dbReference type="ARBA" id="ARBA00023143"/>
    </source>
</evidence>
<proteinExistence type="inferred from homology"/>
<sequence length="243" mass="27119">MGRILLSVIACMLIISCTPDTLDKLSMIGKEPMMSESINGERQIEYTTISDDEHAFRIQQSSNSLWNENSKMLFQNVRANKLGDIVTVKISINDQAKLDNKMEKDRGHLEQVNAPILGKIPSNLLGTRSEPVNIINMQGNTSNFGEGKIERKDRVDMHVAATVTKVLPSGNLVIQGTQEIKVNYEIRTIMIKGVIRSEDIDLDNSIEYTKIADLRVDYGGRGQLYSVQQPRVGVQVIDAISPF</sequence>
<name>W2UZA4_9RICK</name>
<dbReference type="PANTHER" id="PTHR34933:SF1">
    <property type="entry name" value="FLAGELLAR L-RING PROTEIN"/>
    <property type="match status" value="1"/>
</dbReference>
<dbReference type="Proteomes" id="UP000018951">
    <property type="component" value="Unassembled WGS sequence"/>
</dbReference>
<keyword evidence="10" id="KW-1185">Reference proteome</keyword>
<keyword evidence="8" id="KW-0998">Cell outer membrane</keyword>
<evidence type="ECO:0000256" key="3">
    <source>
        <dbReference type="ARBA" id="ARBA00004442"/>
    </source>
</evidence>
<dbReference type="InterPro" id="IPR000527">
    <property type="entry name" value="Flag_Lring"/>
</dbReference>
<evidence type="ECO:0000256" key="4">
    <source>
        <dbReference type="ARBA" id="ARBA00006929"/>
    </source>
</evidence>
<organism evidence="9 10">
    <name type="scientific">Candidatus Xenolissoclinum pacificiensis L6</name>
    <dbReference type="NCBI Taxonomy" id="1401685"/>
    <lineage>
        <taxon>Bacteria</taxon>
        <taxon>Pseudomonadati</taxon>
        <taxon>Pseudomonadota</taxon>
        <taxon>Alphaproteobacteria</taxon>
        <taxon>Rickettsiales</taxon>
        <taxon>Anaplasmataceae</taxon>
        <taxon>Candidatus Xenolissoclinum</taxon>
    </lineage>
</organism>
<comment type="function">
    <text evidence="1">Assembles around the rod to form the L-ring and probably protects the motor/basal body from shearing forces during rotation.</text>
</comment>
<keyword evidence="7" id="KW-0975">Bacterial flagellum</keyword>
<dbReference type="STRING" id="1401685.P857_408"/>
<dbReference type="GO" id="GO:0009427">
    <property type="term" value="C:bacterial-type flagellum basal body, distal rod, L ring"/>
    <property type="evidence" value="ECO:0007669"/>
    <property type="project" value="InterPro"/>
</dbReference>
<dbReference type="GO" id="GO:0071973">
    <property type="term" value="P:bacterial-type flagellum-dependent cell motility"/>
    <property type="evidence" value="ECO:0007669"/>
    <property type="project" value="InterPro"/>
</dbReference>
<accession>W2UZA4</accession>
<dbReference type="Pfam" id="PF02107">
    <property type="entry name" value="FlgH"/>
    <property type="match status" value="1"/>
</dbReference>
<keyword evidence="9" id="KW-0282">Flagellum</keyword>
<reference evidence="9 10" key="1">
    <citation type="journal article" date="2013" name="PLoS ONE">
        <title>Bacterial endosymbiosis in a chordate host: long-term co-evolution and conservation of secondary metabolism.</title>
        <authorList>
            <person name="Kwan J.C."/>
            <person name="Schmidt E.W."/>
        </authorList>
    </citation>
    <scope>NUCLEOTIDE SEQUENCE [LARGE SCALE GENOMIC DNA]</scope>
    <source>
        <strain evidence="10">L6</strain>
    </source>
</reference>
<keyword evidence="5" id="KW-0732">Signal</keyword>
<dbReference type="PANTHER" id="PTHR34933">
    <property type="entry name" value="FLAGELLAR L-RING PROTEIN"/>
    <property type="match status" value="1"/>
</dbReference>
<dbReference type="PRINTS" id="PR01008">
    <property type="entry name" value="FLGLRINGFLGH"/>
</dbReference>
<keyword evidence="6" id="KW-0472">Membrane</keyword>
<comment type="similarity">
    <text evidence="4">Belongs to the FlgH family.</text>
</comment>
<dbReference type="EMBL" id="AXCJ01000007">
    <property type="protein sequence ID" value="ETO91284.1"/>
    <property type="molecule type" value="Genomic_DNA"/>
</dbReference>
<evidence type="ECO:0000256" key="2">
    <source>
        <dbReference type="ARBA" id="ARBA00004117"/>
    </source>
</evidence>
<evidence type="ECO:0000313" key="10">
    <source>
        <dbReference type="Proteomes" id="UP000018951"/>
    </source>
</evidence>
<evidence type="ECO:0000313" key="9">
    <source>
        <dbReference type="EMBL" id="ETO91284.1"/>
    </source>
</evidence>
<dbReference type="AlphaFoldDB" id="W2UZA4"/>
<evidence type="ECO:0000256" key="1">
    <source>
        <dbReference type="ARBA" id="ARBA00002591"/>
    </source>
</evidence>
<evidence type="ECO:0000256" key="6">
    <source>
        <dbReference type="ARBA" id="ARBA00023136"/>
    </source>
</evidence>
<dbReference type="PROSITE" id="PS51257">
    <property type="entry name" value="PROKAR_LIPOPROTEIN"/>
    <property type="match status" value="1"/>
</dbReference>
<keyword evidence="9" id="KW-0969">Cilium</keyword>
<gene>
    <name evidence="9" type="primary">flgH</name>
    <name evidence="9" type="ORF">P857_408</name>
</gene>
<dbReference type="GO" id="GO:0009279">
    <property type="term" value="C:cell outer membrane"/>
    <property type="evidence" value="ECO:0007669"/>
    <property type="project" value="UniProtKB-SubCell"/>
</dbReference>
<dbReference type="GO" id="GO:0003774">
    <property type="term" value="F:cytoskeletal motor activity"/>
    <property type="evidence" value="ECO:0007669"/>
    <property type="project" value="InterPro"/>
</dbReference>
<protein>
    <submittedName>
        <fullName evidence="9">Flagellar L-ring protein</fullName>
    </submittedName>
</protein>
<keyword evidence="9" id="KW-0966">Cell projection</keyword>
<comment type="subcellular location">
    <subcellularLocation>
        <location evidence="2">Bacterial flagellum basal body</location>
    </subcellularLocation>
    <subcellularLocation>
        <location evidence="3">Cell outer membrane</location>
    </subcellularLocation>
</comment>
<comment type="caution">
    <text evidence="9">The sequence shown here is derived from an EMBL/GenBank/DDBJ whole genome shotgun (WGS) entry which is preliminary data.</text>
</comment>
<evidence type="ECO:0000256" key="5">
    <source>
        <dbReference type="ARBA" id="ARBA00022729"/>
    </source>
</evidence>
<evidence type="ECO:0000256" key="8">
    <source>
        <dbReference type="ARBA" id="ARBA00023237"/>
    </source>
</evidence>